<dbReference type="InterPro" id="IPR037213">
    <property type="entry name" value="Run_dom_sf"/>
</dbReference>
<dbReference type="PANTHER" id="PTHR45956:SF6">
    <property type="entry name" value="RUN DOMAIN-CONTAINING PROTEIN"/>
    <property type="match status" value="1"/>
</dbReference>
<dbReference type="PhylomeDB" id="A7T2V8"/>
<dbReference type="InterPro" id="IPR047335">
    <property type="entry name" value="RUFY1-3"/>
</dbReference>
<dbReference type="SUPFAM" id="SSF140741">
    <property type="entry name" value="RUN domain-like"/>
    <property type="match status" value="1"/>
</dbReference>
<dbReference type="Proteomes" id="UP000001593">
    <property type="component" value="Unassembled WGS sequence"/>
</dbReference>
<name>A7T2V8_NEMVE</name>
<feature type="non-terminal residue" evidence="3">
    <location>
        <position position="1"/>
    </location>
</feature>
<dbReference type="HOGENOM" id="CLU_2489779_0_0_1"/>
<evidence type="ECO:0000259" key="2">
    <source>
        <dbReference type="Pfam" id="PF02759"/>
    </source>
</evidence>
<sequence length="87" mass="9942">EWYESHALLMQDEGIVISGLLVGINVIDCNFDLKGDNLDTWSSVLDLSLYLKDGNYLEKSEEDGKNKTDWTVLIDQKTYLEEVNKSL</sequence>
<dbReference type="PANTHER" id="PTHR45956">
    <property type="entry name" value="RUN AND FYVE DOMAIN-CONTAINING PROTEIN 2-LIKE PROTEIN"/>
    <property type="match status" value="1"/>
</dbReference>
<evidence type="ECO:0000256" key="1">
    <source>
        <dbReference type="ARBA" id="ARBA00023054"/>
    </source>
</evidence>
<dbReference type="eggNOG" id="KOG4381">
    <property type="taxonomic scope" value="Eukaryota"/>
</dbReference>
<keyword evidence="4" id="KW-1185">Reference proteome</keyword>
<gene>
    <name evidence="3" type="ORF">NEMVEDRAFT_v1g5578</name>
</gene>
<organism evidence="3 4">
    <name type="scientific">Nematostella vectensis</name>
    <name type="common">Starlet sea anemone</name>
    <dbReference type="NCBI Taxonomy" id="45351"/>
    <lineage>
        <taxon>Eukaryota</taxon>
        <taxon>Metazoa</taxon>
        <taxon>Cnidaria</taxon>
        <taxon>Anthozoa</taxon>
        <taxon>Hexacorallia</taxon>
        <taxon>Actiniaria</taxon>
        <taxon>Edwardsiidae</taxon>
        <taxon>Nematostella</taxon>
    </lineage>
</organism>
<dbReference type="InParanoid" id="A7T2V8"/>
<dbReference type="Pfam" id="PF02759">
    <property type="entry name" value="RUN"/>
    <property type="match status" value="1"/>
</dbReference>
<accession>A7T2V8</accession>
<dbReference type="AlphaFoldDB" id="A7T2V8"/>
<keyword evidence="1" id="KW-0175">Coiled coil</keyword>
<reference evidence="3 4" key="1">
    <citation type="journal article" date="2007" name="Science">
        <title>Sea anemone genome reveals ancestral eumetazoan gene repertoire and genomic organization.</title>
        <authorList>
            <person name="Putnam N.H."/>
            <person name="Srivastava M."/>
            <person name="Hellsten U."/>
            <person name="Dirks B."/>
            <person name="Chapman J."/>
            <person name="Salamov A."/>
            <person name="Terry A."/>
            <person name="Shapiro H."/>
            <person name="Lindquist E."/>
            <person name="Kapitonov V.V."/>
            <person name="Jurka J."/>
            <person name="Genikhovich G."/>
            <person name="Grigoriev I.V."/>
            <person name="Lucas S.M."/>
            <person name="Steele R.E."/>
            <person name="Finnerty J.R."/>
            <person name="Technau U."/>
            <person name="Martindale M.Q."/>
            <person name="Rokhsar D.S."/>
        </authorList>
    </citation>
    <scope>NUCLEOTIDE SEQUENCE [LARGE SCALE GENOMIC DNA]</scope>
    <source>
        <strain evidence="4">CH2 X CH6</strain>
    </source>
</reference>
<feature type="non-terminal residue" evidence="3">
    <location>
        <position position="87"/>
    </location>
</feature>
<proteinExistence type="predicted"/>
<evidence type="ECO:0000313" key="4">
    <source>
        <dbReference type="Proteomes" id="UP000001593"/>
    </source>
</evidence>
<dbReference type="OMA" id="DWTVLID"/>
<dbReference type="EMBL" id="DS470339">
    <property type="protein sequence ID" value="EDO29706.1"/>
    <property type="molecule type" value="Genomic_DNA"/>
</dbReference>
<feature type="domain" description="RUN" evidence="2">
    <location>
        <begin position="1"/>
        <end position="34"/>
    </location>
</feature>
<dbReference type="InterPro" id="IPR004012">
    <property type="entry name" value="Run_dom"/>
</dbReference>
<evidence type="ECO:0000313" key="3">
    <source>
        <dbReference type="EMBL" id="EDO29706.1"/>
    </source>
</evidence>
<protein>
    <recommendedName>
        <fullName evidence="2">RUN domain-containing protein</fullName>
    </recommendedName>
</protein>
<dbReference type="Gene3D" id="1.20.58.900">
    <property type="match status" value="1"/>
</dbReference>